<dbReference type="EMBL" id="BSXW01001199">
    <property type="protein sequence ID" value="GMF34589.1"/>
    <property type="molecule type" value="Genomic_DNA"/>
</dbReference>
<sequence>MLRKFGVEFKHGESVAVLFGRQVFRRYVEPDQPVLVRHSIIDEIQLPGARTGGLTFRESGWIVLRSATEVPGTGPMTLTQAYSTISPDIDLNSHWEIGTLTDFVLQSREEVEVGNDMIIENLLLQEASK</sequence>
<accession>A0A9W6XAC6</accession>
<dbReference type="AlphaFoldDB" id="A0A9W6XAC6"/>
<reference evidence="1" key="1">
    <citation type="submission" date="2023-04" db="EMBL/GenBank/DDBJ databases">
        <title>Phytophthora lilii NBRC 32176.</title>
        <authorList>
            <person name="Ichikawa N."/>
            <person name="Sato H."/>
            <person name="Tonouchi N."/>
        </authorList>
    </citation>
    <scope>NUCLEOTIDE SEQUENCE</scope>
    <source>
        <strain evidence="1">NBRC 32176</strain>
    </source>
</reference>
<dbReference type="OrthoDB" id="69983at2759"/>
<name>A0A9W6XAC6_9STRA</name>
<keyword evidence="2" id="KW-1185">Reference proteome</keyword>
<evidence type="ECO:0000313" key="1">
    <source>
        <dbReference type="EMBL" id="GMF34589.1"/>
    </source>
</evidence>
<dbReference type="Proteomes" id="UP001165083">
    <property type="component" value="Unassembled WGS sequence"/>
</dbReference>
<evidence type="ECO:0000313" key="2">
    <source>
        <dbReference type="Proteomes" id="UP001165083"/>
    </source>
</evidence>
<comment type="caution">
    <text evidence="1">The sequence shown here is derived from an EMBL/GenBank/DDBJ whole genome shotgun (WGS) entry which is preliminary data.</text>
</comment>
<gene>
    <name evidence="1" type="ORF">Plil01_001473400</name>
</gene>
<proteinExistence type="predicted"/>
<organism evidence="1 2">
    <name type="scientific">Phytophthora lilii</name>
    <dbReference type="NCBI Taxonomy" id="2077276"/>
    <lineage>
        <taxon>Eukaryota</taxon>
        <taxon>Sar</taxon>
        <taxon>Stramenopiles</taxon>
        <taxon>Oomycota</taxon>
        <taxon>Peronosporomycetes</taxon>
        <taxon>Peronosporales</taxon>
        <taxon>Peronosporaceae</taxon>
        <taxon>Phytophthora</taxon>
    </lineage>
</organism>
<protein>
    <submittedName>
        <fullName evidence="1">Unnamed protein product</fullName>
    </submittedName>
</protein>